<accession>A0A336N066</accession>
<reference evidence="6" key="1">
    <citation type="submission" date="2018-04" db="EMBL/GenBank/DDBJ databases">
        <authorList>
            <person name="Go L.Y."/>
            <person name="Mitchell J.A."/>
        </authorList>
    </citation>
    <scope>NUCLEOTIDE SEQUENCE</scope>
    <source>
        <tissue evidence="6">Whole organism</tissue>
    </source>
</reference>
<comment type="subcellular location">
    <subcellularLocation>
        <location evidence="5">Membrane</location>
        <topology evidence="5">Single-pass membrane protein</topology>
    </subcellularLocation>
</comment>
<dbReference type="InterPro" id="IPR035595">
    <property type="entry name" value="UDP_glycos_trans_CS"/>
</dbReference>
<evidence type="ECO:0000256" key="2">
    <source>
        <dbReference type="ARBA" id="ARBA00022676"/>
    </source>
</evidence>
<keyword evidence="2 4" id="KW-0328">Glycosyltransferase</keyword>
<dbReference type="CDD" id="cd03784">
    <property type="entry name" value="GT1_Gtf-like"/>
    <property type="match status" value="1"/>
</dbReference>
<keyword evidence="5" id="KW-0472">Membrane</keyword>
<dbReference type="EC" id="2.4.1.17" evidence="5"/>
<dbReference type="EMBL" id="UFQT01002944">
    <property type="protein sequence ID" value="SSX34323.1"/>
    <property type="molecule type" value="Genomic_DNA"/>
</dbReference>
<evidence type="ECO:0000313" key="6">
    <source>
        <dbReference type="EMBL" id="SSX14936.1"/>
    </source>
</evidence>
<gene>
    <name evidence="7" type="primary">CSON007817</name>
</gene>
<name>A0A336N066_CULSO</name>
<dbReference type="EMBL" id="UFQS01002944">
    <property type="protein sequence ID" value="SSX14936.1"/>
    <property type="molecule type" value="Genomic_DNA"/>
</dbReference>
<dbReference type="Gene3D" id="3.40.50.2000">
    <property type="entry name" value="Glycogen Phosphorylase B"/>
    <property type="match status" value="2"/>
</dbReference>
<dbReference type="VEuPathDB" id="VectorBase:CSON007817"/>
<comment type="similarity">
    <text evidence="1 4">Belongs to the UDP-glycosyltransferase family.</text>
</comment>
<dbReference type="AlphaFoldDB" id="A0A336N066"/>
<sequence length="524" mass="59979">MSRDSNLMKWVLNIFVFTVIFFNQCSAYRILCLFPTPATSHQIVFRAYTKALVEHGHELVVATTHPVENPHPNITQIDWSVVQKLWADKLDFSSKKDTSGGLMTLIRAYVDSMTQILDVELSHPSIKEIINNPEKQKFDLAVVENHFVGMFDIAKLLKVPLIVICSSDPNEIEHKAVGNYVHSIAAPLRIASTYGLMTFYERMSAVTFEIMFRFMAFTLEKSFRTALVKHFGPNVRSMTEMAQDIDMLFVNVNPAFGYVRPITPKTVTLGFMHITDPKPLPQDLQSYLDNSKNGVIYCSFGTNINSEKFDSGNLKSILNAFSRLKYDVLYKFGNETMKNQPKNVKLVKWAPQSDLLAHKNVKLFITQGGQHSLEEAIYREVPLLAIPFYGDQFTNAKRIAAKGLGKWLTINDIESNALYETIKEIISNPIYKENIKKLSQIVKDEPMTPTTKAVWWTEYVIRNKGAKHLEYHGVKVPSYQFYYLDVIAAYVTIILLLYFTIKGILRLCMRLINKFIGRRHTKTD</sequence>
<protein>
    <recommendedName>
        <fullName evidence="5">UDP-glucuronosyltransferase</fullName>
        <ecNumber evidence="5">2.4.1.17</ecNumber>
    </recommendedName>
</protein>
<keyword evidence="5" id="KW-1133">Transmembrane helix</keyword>
<evidence type="ECO:0000256" key="1">
    <source>
        <dbReference type="ARBA" id="ARBA00009995"/>
    </source>
</evidence>
<reference evidence="7" key="2">
    <citation type="submission" date="2018-07" db="EMBL/GenBank/DDBJ databases">
        <authorList>
            <person name="Quirk P.G."/>
            <person name="Krulwich T.A."/>
        </authorList>
    </citation>
    <scope>NUCLEOTIDE SEQUENCE</scope>
</reference>
<evidence type="ECO:0000256" key="4">
    <source>
        <dbReference type="RuleBase" id="RU003718"/>
    </source>
</evidence>
<feature type="transmembrane region" description="Helical" evidence="5">
    <location>
        <begin position="481"/>
        <end position="501"/>
    </location>
</feature>
<dbReference type="PROSITE" id="PS00375">
    <property type="entry name" value="UDPGT"/>
    <property type="match status" value="1"/>
</dbReference>
<keyword evidence="3 4" id="KW-0808">Transferase</keyword>
<dbReference type="GO" id="GO:0015020">
    <property type="term" value="F:glucuronosyltransferase activity"/>
    <property type="evidence" value="ECO:0007669"/>
    <property type="project" value="UniProtKB-EC"/>
</dbReference>
<dbReference type="GO" id="GO:0016020">
    <property type="term" value="C:membrane"/>
    <property type="evidence" value="ECO:0007669"/>
    <property type="project" value="UniProtKB-SubCell"/>
</dbReference>
<dbReference type="Pfam" id="PF00201">
    <property type="entry name" value="UDPGT"/>
    <property type="match status" value="1"/>
</dbReference>
<evidence type="ECO:0000256" key="3">
    <source>
        <dbReference type="ARBA" id="ARBA00022679"/>
    </source>
</evidence>
<dbReference type="OMA" id="YYAIDLV"/>
<evidence type="ECO:0000256" key="5">
    <source>
        <dbReference type="RuleBase" id="RU362059"/>
    </source>
</evidence>
<comment type="catalytic activity">
    <reaction evidence="5">
        <text>glucuronate acceptor + UDP-alpha-D-glucuronate = acceptor beta-D-glucuronoside + UDP + H(+)</text>
        <dbReference type="Rhea" id="RHEA:21032"/>
        <dbReference type="ChEBI" id="CHEBI:15378"/>
        <dbReference type="ChEBI" id="CHEBI:58052"/>
        <dbReference type="ChEBI" id="CHEBI:58223"/>
        <dbReference type="ChEBI" id="CHEBI:132367"/>
        <dbReference type="ChEBI" id="CHEBI:132368"/>
        <dbReference type="EC" id="2.4.1.17"/>
    </reaction>
</comment>
<dbReference type="PANTHER" id="PTHR48043:SF145">
    <property type="entry name" value="FI06409P-RELATED"/>
    <property type="match status" value="1"/>
</dbReference>
<dbReference type="PANTHER" id="PTHR48043">
    <property type="entry name" value="EG:EG0003.4 PROTEIN-RELATED"/>
    <property type="match status" value="1"/>
</dbReference>
<dbReference type="InterPro" id="IPR050271">
    <property type="entry name" value="UDP-glycosyltransferase"/>
</dbReference>
<proteinExistence type="inferred from homology"/>
<organism evidence="7">
    <name type="scientific">Culicoides sonorensis</name>
    <name type="common">Biting midge</name>
    <dbReference type="NCBI Taxonomy" id="179676"/>
    <lineage>
        <taxon>Eukaryota</taxon>
        <taxon>Metazoa</taxon>
        <taxon>Ecdysozoa</taxon>
        <taxon>Arthropoda</taxon>
        <taxon>Hexapoda</taxon>
        <taxon>Insecta</taxon>
        <taxon>Pterygota</taxon>
        <taxon>Neoptera</taxon>
        <taxon>Endopterygota</taxon>
        <taxon>Diptera</taxon>
        <taxon>Nematocera</taxon>
        <taxon>Chironomoidea</taxon>
        <taxon>Ceratopogonidae</taxon>
        <taxon>Ceratopogoninae</taxon>
        <taxon>Culicoides</taxon>
        <taxon>Monoculicoides</taxon>
    </lineage>
</organism>
<evidence type="ECO:0000313" key="7">
    <source>
        <dbReference type="EMBL" id="SSX34323.1"/>
    </source>
</evidence>
<dbReference type="InterPro" id="IPR002213">
    <property type="entry name" value="UDP_glucos_trans"/>
</dbReference>
<keyword evidence="5" id="KW-0812">Transmembrane</keyword>
<dbReference type="SUPFAM" id="SSF53756">
    <property type="entry name" value="UDP-Glycosyltransferase/glycogen phosphorylase"/>
    <property type="match status" value="1"/>
</dbReference>
<dbReference type="FunFam" id="3.40.50.2000:FF:000050">
    <property type="entry name" value="UDP-glucuronosyltransferase"/>
    <property type="match status" value="1"/>
</dbReference>